<evidence type="ECO:0000313" key="8">
    <source>
        <dbReference type="Proteomes" id="UP001501586"/>
    </source>
</evidence>
<dbReference type="RefSeq" id="WP_236866182.1">
    <property type="nucleotide sequence ID" value="NZ_BAABAZ010000006.1"/>
</dbReference>
<evidence type="ECO:0000256" key="3">
    <source>
        <dbReference type="ARBA" id="ARBA00022989"/>
    </source>
</evidence>
<name>A0ABP8EKB0_9MICO</name>
<evidence type="ECO:0000256" key="2">
    <source>
        <dbReference type="ARBA" id="ARBA00022692"/>
    </source>
</evidence>
<dbReference type="InterPro" id="IPR020846">
    <property type="entry name" value="MFS_dom"/>
</dbReference>
<dbReference type="SUPFAM" id="SSF103473">
    <property type="entry name" value="MFS general substrate transporter"/>
    <property type="match status" value="1"/>
</dbReference>
<feature type="transmembrane region" description="Helical" evidence="5">
    <location>
        <begin position="381"/>
        <end position="399"/>
    </location>
</feature>
<dbReference type="EMBL" id="BAABAZ010000006">
    <property type="protein sequence ID" value="GAA4284378.1"/>
    <property type="molecule type" value="Genomic_DNA"/>
</dbReference>
<feature type="transmembrane region" description="Helical" evidence="5">
    <location>
        <begin position="110"/>
        <end position="128"/>
    </location>
</feature>
<feature type="transmembrane region" description="Helical" evidence="5">
    <location>
        <begin position="178"/>
        <end position="198"/>
    </location>
</feature>
<keyword evidence="8" id="KW-1185">Reference proteome</keyword>
<sequence>MASDPAAGAREDDRARTSSSRARLGISLFFFLNGFIAAGLLARLPEVKSHLELTTVAFGLIVAAFPLGSISAAWLPAPLIRRFGAAEVAGAGTVILALIFATAGFASAPWLLALLLLLGGFMDAVVDASQNVHGLAVERLRGKSIFNSLHAAWSVGSVTGGALGLGAGALLIPLSTHLVVSGSLAVLIAGWAWSLTVLSKRAPAYNLVGSMGPGAAPAGERADAAAGGAAAGGAAAGGATADGNSAKPWALLIAIIALGLLGALIEDLGMNWSSVYLNQVAGVPVHTAGAAYVVALGGQLIARLLADATTDRIGRPAVVRAGGVLVVCGMLLAMLVAEPWAVVIAFFLSGFGSATFIPSAYAAAGALPGFRHGTAITLTSWVLRIGMLVSSPLLGYAAGLVGLRYALVITLAAGVGAVFAAGWIGAGRRRRRVRERIA</sequence>
<evidence type="ECO:0000256" key="4">
    <source>
        <dbReference type="ARBA" id="ARBA00023136"/>
    </source>
</evidence>
<feature type="transmembrane region" description="Helical" evidence="5">
    <location>
        <begin position="343"/>
        <end position="369"/>
    </location>
</feature>
<dbReference type="Gene3D" id="1.20.1250.20">
    <property type="entry name" value="MFS general substrate transporter like domains"/>
    <property type="match status" value="2"/>
</dbReference>
<reference evidence="8" key="1">
    <citation type="journal article" date="2019" name="Int. J. Syst. Evol. Microbiol.">
        <title>The Global Catalogue of Microorganisms (GCM) 10K type strain sequencing project: providing services to taxonomists for standard genome sequencing and annotation.</title>
        <authorList>
            <consortium name="The Broad Institute Genomics Platform"/>
            <consortium name="The Broad Institute Genome Sequencing Center for Infectious Disease"/>
            <person name="Wu L."/>
            <person name="Ma J."/>
        </authorList>
    </citation>
    <scope>NUCLEOTIDE SEQUENCE [LARGE SCALE GENOMIC DNA]</scope>
    <source>
        <strain evidence="8">JCM 17458</strain>
    </source>
</reference>
<organism evidence="7 8">
    <name type="scientific">Brevibacterium daeguense</name>
    <dbReference type="NCBI Taxonomy" id="909936"/>
    <lineage>
        <taxon>Bacteria</taxon>
        <taxon>Bacillati</taxon>
        <taxon>Actinomycetota</taxon>
        <taxon>Actinomycetes</taxon>
        <taxon>Micrococcales</taxon>
        <taxon>Brevibacteriaceae</taxon>
        <taxon>Brevibacterium</taxon>
    </lineage>
</organism>
<dbReference type="InterPro" id="IPR011701">
    <property type="entry name" value="MFS"/>
</dbReference>
<dbReference type="PANTHER" id="PTHR23514">
    <property type="entry name" value="BYPASS OF STOP CODON PROTEIN 6"/>
    <property type="match status" value="1"/>
</dbReference>
<comment type="subcellular location">
    <subcellularLocation>
        <location evidence="1">Cell membrane</location>
        <topology evidence="1">Multi-pass membrane protein</topology>
    </subcellularLocation>
</comment>
<dbReference type="InterPro" id="IPR036259">
    <property type="entry name" value="MFS_trans_sf"/>
</dbReference>
<feature type="domain" description="Major facilitator superfamily (MFS) profile" evidence="6">
    <location>
        <begin position="22"/>
        <end position="428"/>
    </location>
</feature>
<keyword evidence="3 5" id="KW-1133">Transmembrane helix</keyword>
<comment type="caution">
    <text evidence="7">The sequence shown here is derived from an EMBL/GenBank/DDBJ whole genome shotgun (WGS) entry which is preliminary data.</text>
</comment>
<feature type="transmembrane region" description="Helical" evidence="5">
    <location>
        <begin position="285"/>
        <end position="305"/>
    </location>
</feature>
<keyword evidence="2 5" id="KW-0812">Transmembrane</keyword>
<feature type="transmembrane region" description="Helical" evidence="5">
    <location>
        <begin position="405"/>
        <end position="426"/>
    </location>
</feature>
<dbReference type="InterPro" id="IPR051788">
    <property type="entry name" value="MFS_Transporter"/>
</dbReference>
<proteinExistence type="predicted"/>
<evidence type="ECO:0000259" key="6">
    <source>
        <dbReference type="PROSITE" id="PS50850"/>
    </source>
</evidence>
<gene>
    <name evidence="7" type="ORF">GCM10022261_19090</name>
</gene>
<feature type="transmembrane region" description="Helical" evidence="5">
    <location>
        <begin position="56"/>
        <end position="77"/>
    </location>
</feature>
<dbReference type="PROSITE" id="PS50850">
    <property type="entry name" value="MFS"/>
    <property type="match status" value="1"/>
</dbReference>
<accession>A0ABP8EKB0</accession>
<evidence type="ECO:0000256" key="5">
    <source>
        <dbReference type="SAM" id="Phobius"/>
    </source>
</evidence>
<feature type="transmembrane region" description="Helical" evidence="5">
    <location>
        <begin position="84"/>
        <end position="104"/>
    </location>
</feature>
<feature type="transmembrane region" description="Helical" evidence="5">
    <location>
        <begin position="317"/>
        <end position="337"/>
    </location>
</feature>
<feature type="transmembrane region" description="Helical" evidence="5">
    <location>
        <begin position="249"/>
        <end position="265"/>
    </location>
</feature>
<dbReference type="Proteomes" id="UP001501586">
    <property type="component" value="Unassembled WGS sequence"/>
</dbReference>
<dbReference type="PANTHER" id="PTHR23514:SF13">
    <property type="entry name" value="INNER MEMBRANE PROTEIN YBJJ"/>
    <property type="match status" value="1"/>
</dbReference>
<feature type="transmembrane region" description="Helical" evidence="5">
    <location>
        <begin position="149"/>
        <end position="172"/>
    </location>
</feature>
<evidence type="ECO:0000313" key="7">
    <source>
        <dbReference type="EMBL" id="GAA4284378.1"/>
    </source>
</evidence>
<keyword evidence="4 5" id="KW-0472">Membrane</keyword>
<evidence type="ECO:0000256" key="1">
    <source>
        <dbReference type="ARBA" id="ARBA00004651"/>
    </source>
</evidence>
<protein>
    <submittedName>
        <fullName evidence="7">MFS transporter</fullName>
    </submittedName>
</protein>
<dbReference type="Pfam" id="PF07690">
    <property type="entry name" value="MFS_1"/>
    <property type="match status" value="1"/>
</dbReference>
<feature type="transmembrane region" description="Helical" evidence="5">
    <location>
        <begin position="24"/>
        <end position="44"/>
    </location>
</feature>